<dbReference type="EMBL" id="CP111014">
    <property type="protein sequence ID" value="WAR00988.1"/>
    <property type="molecule type" value="Genomic_DNA"/>
</dbReference>
<dbReference type="InterPro" id="IPR003598">
    <property type="entry name" value="Ig_sub2"/>
</dbReference>
<dbReference type="PANTHER" id="PTHR23279:SF36">
    <property type="entry name" value="DEFECTIVE PROBOSCIS EXTENSION RESPONSE 9, ISOFORM A"/>
    <property type="match status" value="1"/>
</dbReference>
<accession>A0ABY7DTC3</accession>
<dbReference type="PROSITE" id="PS50835">
    <property type="entry name" value="IG_LIKE"/>
    <property type="match status" value="2"/>
</dbReference>
<evidence type="ECO:0000256" key="1">
    <source>
        <dbReference type="SAM" id="Phobius"/>
    </source>
</evidence>
<dbReference type="InterPro" id="IPR037448">
    <property type="entry name" value="Zig-8"/>
</dbReference>
<dbReference type="InterPro" id="IPR007110">
    <property type="entry name" value="Ig-like_dom"/>
</dbReference>
<dbReference type="SMART" id="SM00409">
    <property type="entry name" value="IG"/>
    <property type="match status" value="2"/>
</dbReference>
<feature type="transmembrane region" description="Helical" evidence="1">
    <location>
        <begin position="64"/>
        <end position="85"/>
    </location>
</feature>
<keyword evidence="4" id="KW-1185">Reference proteome</keyword>
<feature type="domain" description="Ig-like" evidence="2">
    <location>
        <begin position="97"/>
        <end position="199"/>
    </location>
</feature>
<dbReference type="InterPro" id="IPR013151">
    <property type="entry name" value="Immunoglobulin_dom"/>
</dbReference>
<dbReference type="Gene3D" id="2.60.40.10">
    <property type="entry name" value="Immunoglobulins"/>
    <property type="match status" value="2"/>
</dbReference>
<dbReference type="PANTHER" id="PTHR23279">
    <property type="entry name" value="DEFECTIVE PROBOSCIS EXTENSION RESPONSE DPR -RELATED"/>
    <property type="match status" value="1"/>
</dbReference>
<keyword evidence="1" id="KW-0472">Membrane</keyword>
<feature type="transmembrane region" description="Helical" evidence="1">
    <location>
        <begin position="21"/>
        <end position="44"/>
    </location>
</feature>
<keyword evidence="1" id="KW-1133">Transmembrane helix</keyword>
<gene>
    <name evidence="3" type="ORF">MAR_025360</name>
</gene>
<dbReference type="Pfam" id="PF07679">
    <property type="entry name" value="I-set"/>
    <property type="match status" value="1"/>
</dbReference>
<proteinExistence type="predicted"/>
<evidence type="ECO:0000313" key="4">
    <source>
        <dbReference type="Proteomes" id="UP001164746"/>
    </source>
</evidence>
<protein>
    <recommendedName>
        <fullName evidence="2">Ig-like domain-containing protein</fullName>
    </recommendedName>
</protein>
<organism evidence="3 4">
    <name type="scientific">Mya arenaria</name>
    <name type="common">Soft-shell clam</name>
    <dbReference type="NCBI Taxonomy" id="6604"/>
    <lineage>
        <taxon>Eukaryota</taxon>
        <taxon>Metazoa</taxon>
        <taxon>Spiralia</taxon>
        <taxon>Lophotrochozoa</taxon>
        <taxon>Mollusca</taxon>
        <taxon>Bivalvia</taxon>
        <taxon>Autobranchia</taxon>
        <taxon>Heteroconchia</taxon>
        <taxon>Euheterodonta</taxon>
        <taxon>Imparidentia</taxon>
        <taxon>Neoheterodontei</taxon>
        <taxon>Myida</taxon>
        <taxon>Myoidea</taxon>
        <taxon>Myidae</taxon>
        <taxon>Mya</taxon>
    </lineage>
</organism>
<feature type="domain" description="Ig-like" evidence="2">
    <location>
        <begin position="213"/>
        <end position="300"/>
    </location>
</feature>
<keyword evidence="1" id="KW-0812">Transmembrane</keyword>
<dbReference type="Pfam" id="PF00047">
    <property type="entry name" value="ig"/>
    <property type="match status" value="1"/>
</dbReference>
<evidence type="ECO:0000259" key="2">
    <source>
        <dbReference type="PROSITE" id="PS50835"/>
    </source>
</evidence>
<dbReference type="InterPro" id="IPR003599">
    <property type="entry name" value="Ig_sub"/>
</dbReference>
<sequence>MNYAWVVNSVLREWVLCELRFGATGMGVVIGVLREWVLCGLWFWCYGNEYWVCCDFDATGMGVVWFVISVLLEWVLTVSVLRNVYNESFPRRQKLQPTFLATPKNVTVHRGELAVLKCHIKDLGPKVVVWRKLLNDVPLTIGGTTFEQEENRISVKAELISEEEDISHWDLYIKDAQPEHGGTYMCQVTASKLYTHYVTLQVLDLQLSGTKYVNQGETIRLVCNFTTPSDDPLGVDWFFEGNIVKTTDLRWRDRATITRRTNGQTYISELIIDRSSLSEMGVYLCRVQAPSLMIRSERVDVLSAGKPVHRRGSVLTETDASYSQARDSSNGAALPPGSSGLVLVVMATLTVALVRAISLNMGIKTILSHCFRIMR</sequence>
<dbReference type="Proteomes" id="UP001164746">
    <property type="component" value="Chromosome 3"/>
</dbReference>
<name>A0ABY7DTC3_MYAAR</name>
<evidence type="ECO:0000313" key="3">
    <source>
        <dbReference type="EMBL" id="WAR00988.1"/>
    </source>
</evidence>
<dbReference type="InterPro" id="IPR036179">
    <property type="entry name" value="Ig-like_dom_sf"/>
</dbReference>
<dbReference type="InterPro" id="IPR013098">
    <property type="entry name" value="Ig_I-set"/>
</dbReference>
<dbReference type="SUPFAM" id="SSF48726">
    <property type="entry name" value="Immunoglobulin"/>
    <property type="match status" value="2"/>
</dbReference>
<dbReference type="SMART" id="SM00408">
    <property type="entry name" value="IGc2"/>
    <property type="match status" value="2"/>
</dbReference>
<reference evidence="3" key="1">
    <citation type="submission" date="2022-11" db="EMBL/GenBank/DDBJ databases">
        <title>Centuries of genome instability and evolution in soft-shell clam transmissible cancer (bioRxiv).</title>
        <authorList>
            <person name="Hart S.F.M."/>
            <person name="Yonemitsu M.A."/>
            <person name="Giersch R.M."/>
            <person name="Beal B.F."/>
            <person name="Arriagada G."/>
            <person name="Davis B.W."/>
            <person name="Ostrander E.A."/>
            <person name="Goff S.P."/>
            <person name="Metzger M.J."/>
        </authorList>
    </citation>
    <scope>NUCLEOTIDE SEQUENCE</scope>
    <source>
        <strain evidence="3">MELC-2E11</strain>
        <tissue evidence="3">Siphon/mantle</tissue>
    </source>
</reference>
<dbReference type="InterPro" id="IPR013783">
    <property type="entry name" value="Ig-like_fold"/>
</dbReference>